<dbReference type="Proteomes" id="UP000215086">
    <property type="component" value="Chromosome"/>
</dbReference>
<gene>
    <name evidence="1" type="ORF">THTE_2094</name>
</gene>
<evidence type="ECO:0000313" key="2">
    <source>
        <dbReference type="Proteomes" id="UP000215086"/>
    </source>
</evidence>
<proteinExistence type="predicted"/>
<dbReference type="EMBL" id="CP018477">
    <property type="protein sequence ID" value="ASV74696.1"/>
    <property type="molecule type" value="Genomic_DNA"/>
</dbReference>
<accession>A0A286RFF7</accession>
<protein>
    <submittedName>
        <fullName evidence="1">Uncharacterized protein</fullName>
    </submittedName>
</protein>
<keyword evidence="2" id="KW-1185">Reference proteome</keyword>
<reference evidence="1 2" key="1">
    <citation type="journal article" name="Front. Microbiol.">
        <title>Sugar Metabolism of the First Thermophilic Planctomycete Thermogutta terrifontis: Comparative Genomic and Transcriptomic Approaches.</title>
        <authorList>
            <person name="Elcheninov A.G."/>
            <person name="Menzel P."/>
            <person name="Gudbergsdottir S.R."/>
            <person name="Slesarev A.I."/>
            <person name="Kadnikov V.V."/>
            <person name="Krogh A."/>
            <person name="Bonch-Osmolovskaya E.A."/>
            <person name="Peng X."/>
            <person name="Kublanov I.V."/>
        </authorList>
    </citation>
    <scope>NUCLEOTIDE SEQUENCE [LARGE SCALE GENOMIC DNA]</scope>
    <source>
        <strain evidence="1 2">R1</strain>
    </source>
</reference>
<dbReference type="KEGG" id="ttf:THTE_2094"/>
<sequence length="47" mass="5451">MRLRSIGGKRLRPRHAEEVVVRRRSGRNYVVLRNVGGKTLLEPRLAK</sequence>
<name>A0A286RFF7_9BACT</name>
<dbReference type="AlphaFoldDB" id="A0A286RFF7"/>
<organism evidence="1 2">
    <name type="scientific">Thermogutta terrifontis</name>
    <dbReference type="NCBI Taxonomy" id="1331910"/>
    <lineage>
        <taxon>Bacteria</taxon>
        <taxon>Pseudomonadati</taxon>
        <taxon>Planctomycetota</taxon>
        <taxon>Planctomycetia</taxon>
        <taxon>Pirellulales</taxon>
        <taxon>Thermoguttaceae</taxon>
        <taxon>Thermogutta</taxon>
    </lineage>
</organism>
<evidence type="ECO:0000313" key="1">
    <source>
        <dbReference type="EMBL" id="ASV74696.1"/>
    </source>
</evidence>